<feature type="region of interest" description="Disordered" evidence="1">
    <location>
        <begin position="176"/>
        <end position="198"/>
    </location>
</feature>
<reference evidence="4 5" key="1">
    <citation type="submission" date="2023-07" db="EMBL/GenBank/DDBJ databases">
        <authorList>
            <person name="Girao M."/>
            <person name="Carvalho M.F."/>
        </authorList>
    </citation>
    <scope>NUCLEOTIDE SEQUENCE [LARGE SCALE GENOMIC DNA]</scope>
    <source>
        <strain evidence="4 5">66/93</strain>
    </source>
</reference>
<dbReference type="Proteomes" id="UP001348641">
    <property type="component" value="Unassembled WGS sequence"/>
</dbReference>
<dbReference type="Pfam" id="PF04024">
    <property type="entry name" value="PspC"/>
    <property type="match status" value="1"/>
</dbReference>
<feature type="compositionally biased region" description="Gly residues" evidence="1">
    <location>
        <begin position="234"/>
        <end position="244"/>
    </location>
</feature>
<evidence type="ECO:0000313" key="5">
    <source>
        <dbReference type="Proteomes" id="UP001348641"/>
    </source>
</evidence>
<evidence type="ECO:0000256" key="1">
    <source>
        <dbReference type="SAM" id="MobiDB-lite"/>
    </source>
</evidence>
<evidence type="ECO:0000256" key="2">
    <source>
        <dbReference type="SAM" id="Phobius"/>
    </source>
</evidence>
<feature type="transmembrane region" description="Helical" evidence="2">
    <location>
        <begin position="305"/>
        <end position="325"/>
    </location>
</feature>
<protein>
    <submittedName>
        <fullName evidence="4">PspC domain-containing protein</fullName>
    </submittedName>
</protein>
<evidence type="ECO:0000313" key="4">
    <source>
        <dbReference type="EMBL" id="MEE2054233.1"/>
    </source>
</evidence>
<name>A0ABU7KY40_9ACTN</name>
<sequence length="494" mass="49414">MADDPTPGGPGGGAFPASGSPGAAEGVPRAAAEARPEASGREIRKGDEDRVLAGVCAGLGPYTGVDPVVWRTGFVLTAFAGGAGLLLYTGAWMLMRGPEGGPATFEQMLNRSFPSRAAPKLLAVGLAVATAFSLVGGLGWSTLVLAVPLVLGLLTARNRGVDLRAAFAELRQDLASKEPPPAAPVSGPSPTYYNPAQPWASAPQGPVDLAVVAERSAHADGSGAAGEDDDAEEGPGGWHGGGGSSAVAPDRDTGGTCRRGAPLASFALWTVVAGAVLVPLAVFGWSSSLWSAQTATLLFGPETGVFFLAGVLAVIGLCSLVGAWAGDPRGLVSMGLVAALALALASVTDLTRMRIGGETWRPATVAEAEAGDHLLTVGSGTLDLTGIGDLGPGETADVSLSVGVGHLEVLLPEDVRVVFTADVGLGMVDHGGTADGGELVGHSLLHEEVYEPVPVSAPGGAAEGPADGGGAEPPLIDVRTDSRIGVVEVRHGEA</sequence>
<feature type="region of interest" description="Disordered" evidence="1">
    <location>
        <begin position="218"/>
        <end position="254"/>
    </location>
</feature>
<keyword evidence="2" id="KW-1133">Transmembrane helix</keyword>
<keyword evidence="2" id="KW-0812">Transmembrane</keyword>
<gene>
    <name evidence="4" type="ORF">Q8A49_27420</name>
</gene>
<feature type="transmembrane region" description="Helical" evidence="2">
    <location>
        <begin position="331"/>
        <end position="351"/>
    </location>
</feature>
<dbReference type="InterPro" id="IPR007168">
    <property type="entry name" value="Phageshock_PspC_N"/>
</dbReference>
<dbReference type="EMBL" id="JAUUCC010000101">
    <property type="protein sequence ID" value="MEE2054233.1"/>
    <property type="molecule type" value="Genomic_DNA"/>
</dbReference>
<feature type="compositionally biased region" description="Basic and acidic residues" evidence="1">
    <location>
        <begin position="32"/>
        <end position="45"/>
    </location>
</feature>
<keyword evidence="2" id="KW-0472">Membrane</keyword>
<evidence type="ECO:0000259" key="3">
    <source>
        <dbReference type="Pfam" id="PF04024"/>
    </source>
</evidence>
<feature type="region of interest" description="Disordered" evidence="1">
    <location>
        <begin position="454"/>
        <end position="477"/>
    </location>
</feature>
<feature type="compositionally biased region" description="Low complexity" evidence="1">
    <location>
        <begin position="454"/>
        <end position="465"/>
    </location>
</feature>
<proteinExistence type="predicted"/>
<feature type="region of interest" description="Disordered" evidence="1">
    <location>
        <begin position="1"/>
        <end position="45"/>
    </location>
</feature>
<feature type="compositionally biased region" description="Low complexity" evidence="1">
    <location>
        <begin position="15"/>
        <end position="31"/>
    </location>
</feature>
<feature type="transmembrane region" description="Helical" evidence="2">
    <location>
        <begin position="121"/>
        <end position="154"/>
    </location>
</feature>
<accession>A0ABU7KY40</accession>
<feature type="transmembrane region" description="Helical" evidence="2">
    <location>
        <begin position="68"/>
        <end position="88"/>
    </location>
</feature>
<organism evidence="4 5">
    <name type="scientific">Nocardiopsis tropica</name>
    <dbReference type="NCBI Taxonomy" id="109330"/>
    <lineage>
        <taxon>Bacteria</taxon>
        <taxon>Bacillati</taxon>
        <taxon>Actinomycetota</taxon>
        <taxon>Actinomycetes</taxon>
        <taxon>Streptosporangiales</taxon>
        <taxon>Nocardiopsidaceae</taxon>
        <taxon>Nocardiopsis</taxon>
    </lineage>
</organism>
<feature type="domain" description="Phage shock protein PspC N-terminal" evidence="3">
    <location>
        <begin position="43"/>
        <end position="95"/>
    </location>
</feature>
<feature type="transmembrane region" description="Helical" evidence="2">
    <location>
        <begin position="266"/>
        <end position="285"/>
    </location>
</feature>
<comment type="caution">
    <text evidence="4">The sequence shown here is derived from an EMBL/GenBank/DDBJ whole genome shotgun (WGS) entry which is preliminary data.</text>
</comment>